<proteinExistence type="predicted"/>
<dbReference type="Proteomes" id="UP000006222">
    <property type="component" value="Unassembled WGS sequence"/>
</dbReference>
<reference evidence="2 3" key="1">
    <citation type="journal article" date="2013" name="Mar. Genomics">
        <title>Expression of sulfatases in Rhodopirellula baltica and the diversity of sulfatases in the genus Rhodopirellula.</title>
        <authorList>
            <person name="Wegner C.E."/>
            <person name="Richter-Heitmann T."/>
            <person name="Klindworth A."/>
            <person name="Klockow C."/>
            <person name="Richter M."/>
            <person name="Achstetter T."/>
            <person name="Glockner F.O."/>
            <person name="Harder J."/>
        </authorList>
    </citation>
    <scope>NUCLEOTIDE SEQUENCE [LARGE SCALE GENOMIC DNA]</scope>
    <source>
        <strain evidence="2 3">WH47</strain>
    </source>
</reference>
<dbReference type="EMBL" id="AFAR01000213">
    <property type="protein sequence ID" value="EGF25734.1"/>
    <property type="molecule type" value="Genomic_DNA"/>
</dbReference>
<gene>
    <name evidence="2" type="ORF">RBWH47_04795</name>
</gene>
<sequence length="42" mass="4566">MGMDSGVWNRIALDCHHSFLTSTGKPSSPSCQEGELGMRSRV</sequence>
<name>F2AX44_RHOBT</name>
<dbReference type="PATRIC" id="fig|991778.3.peg.4554"/>
<organism evidence="2 3">
    <name type="scientific">Rhodopirellula baltica WH47</name>
    <dbReference type="NCBI Taxonomy" id="991778"/>
    <lineage>
        <taxon>Bacteria</taxon>
        <taxon>Pseudomonadati</taxon>
        <taxon>Planctomycetota</taxon>
        <taxon>Planctomycetia</taxon>
        <taxon>Pirellulales</taxon>
        <taxon>Pirellulaceae</taxon>
        <taxon>Rhodopirellula</taxon>
    </lineage>
</organism>
<dbReference type="AlphaFoldDB" id="F2AX44"/>
<feature type="region of interest" description="Disordered" evidence="1">
    <location>
        <begin position="20"/>
        <end position="42"/>
    </location>
</feature>
<evidence type="ECO:0000313" key="3">
    <source>
        <dbReference type="Proteomes" id="UP000006222"/>
    </source>
</evidence>
<protein>
    <submittedName>
        <fullName evidence="2">Uncharacterized protein</fullName>
    </submittedName>
</protein>
<accession>F2AX44</accession>
<evidence type="ECO:0000313" key="2">
    <source>
        <dbReference type="EMBL" id="EGF25734.1"/>
    </source>
</evidence>
<comment type="caution">
    <text evidence="2">The sequence shown here is derived from an EMBL/GenBank/DDBJ whole genome shotgun (WGS) entry which is preliminary data.</text>
</comment>
<feature type="compositionally biased region" description="Polar residues" evidence="1">
    <location>
        <begin position="20"/>
        <end position="31"/>
    </location>
</feature>
<evidence type="ECO:0000256" key="1">
    <source>
        <dbReference type="SAM" id="MobiDB-lite"/>
    </source>
</evidence>